<dbReference type="PATRIC" id="fig|394096.3.peg.4063"/>
<dbReference type="SUPFAM" id="SSF48484">
    <property type="entry name" value="Lipoxigenase"/>
    <property type="match status" value="1"/>
</dbReference>
<evidence type="ECO:0000259" key="3">
    <source>
        <dbReference type="PROSITE" id="PS51393"/>
    </source>
</evidence>
<dbReference type="InterPro" id="IPR036226">
    <property type="entry name" value="LipOase_C_sf"/>
</dbReference>
<protein>
    <recommendedName>
        <fullName evidence="3">Lipoxygenase domain-containing protein</fullName>
    </recommendedName>
</protein>
<dbReference type="GO" id="GO:0016702">
    <property type="term" value="F:oxidoreductase activity, acting on single donors with incorporation of molecular oxygen, incorporation of two atoms of oxygen"/>
    <property type="evidence" value="ECO:0007669"/>
    <property type="project" value="InterPro"/>
</dbReference>
<dbReference type="GO" id="GO:0046872">
    <property type="term" value="F:metal ion binding"/>
    <property type="evidence" value="ECO:0007669"/>
    <property type="project" value="UniProtKB-KW"/>
</dbReference>
<evidence type="ECO:0000313" key="5">
    <source>
        <dbReference type="Proteomes" id="UP000028725"/>
    </source>
</evidence>
<dbReference type="EMBL" id="JMCB01000007">
    <property type="protein sequence ID" value="KFE67541.1"/>
    <property type="molecule type" value="Genomic_DNA"/>
</dbReference>
<dbReference type="PROSITE" id="PS51393">
    <property type="entry name" value="LIPOXYGENASE_3"/>
    <property type="match status" value="1"/>
</dbReference>
<dbReference type="RefSeq" id="WP_044190260.1">
    <property type="nucleotide sequence ID" value="NZ_JMCB01000007.1"/>
</dbReference>
<evidence type="ECO:0000256" key="2">
    <source>
        <dbReference type="ARBA" id="ARBA00023002"/>
    </source>
</evidence>
<dbReference type="PANTHER" id="PTHR11771">
    <property type="entry name" value="LIPOXYGENASE"/>
    <property type="match status" value="1"/>
</dbReference>
<dbReference type="OrthoDB" id="5912511at2"/>
<evidence type="ECO:0000313" key="4">
    <source>
        <dbReference type="EMBL" id="KFE67541.1"/>
    </source>
</evidence>
<dbReference type="STRING" id="394096.DB31_8024"/>
<dbReference type="InterPro" id="IPR038479">
    <property type="entry name" value="Transthyretin-like_sf"/>
</dbReference>
<reference evidence="4 5" key="1">
    <citation type="submission" date="2014-04" db="EMBL/GenBank/DDBJ databases">
        <title>Genome assembly of Hyalangium minutum DSM 14724.</title>
        <authorList>
            <person name="Sharma G."/>
            <person name="Subramanian S."/>
        </authorList>
    </citation>
    <scope>NUCLEOTIDE SEQUENCE [LARGE SCALE GENOMIC DNA]</scope>
    <source>
        <strain evidence="4 5">DSM 14724</strain>
    </source>
</reference>
<dbReference type="GO" id="GO:0034440">
    <property type="term" value="P:lipid oxidation"/>
    <property type="evidence" value="ECO:0007669"/>
    <property type="project" value="InterPro"/>
</dbReference>
<organism evidence="4 5">
    <name type="scientific">Hyalangium minutum</name>
    <dbReference type="NCBI Taxonomy" id="394096"/>
    <lineage>
        <taxon>Bacteria</taxon>
        <taxon>Pseudomonadati</taxon>
        <taxon>Myxococcota</taxon>
        <taxon>Myxococcia</taxon>
        <taxon>Myxococcales</taxon>
        <taxon>Cystobacterineae</taxon>
        <taxon>Archangiaceae</taxon>
        <taxon>Hyalangium</taxon>
    </lineage>
</organism>
<dbReference type="Pfam" id="PF00305">
    <property type="entry name" value="Lipoxygenase"/>
    <property type="match status" value="1"/>
</dbReference>
<dbReference type="Gene3D" id="2.60.40.3330">
    <property type="match status" value="1"/>
</dbReference>
<sequence length="688" mass="77458">MVLAAFRRLLASLGLAAREAEPDLLDPEELTRWYTSLTPEERMAVSRELAPRVRRPQAVRDPATLPAVAVGRLVFEQDGPQGPLPLHHLKIELWDRDPGSPDDYLGEGFTDSEGRFEIRYDPADAGMGDLPDLELRFFEPQHTFRKDGRVVESWRRIGSERGPDDHGGLFYDFGTLRLPYWEYDPAAPLARLLVTEEGTPPTAYAPGRSMAMLKAVAPIELVKRQHLLRVRLGHAPSLAEVQADYPESTTMRLERQSPGSTRSDAYFGERLLNGMFSTILDRDPEVSGDPHAFRLYFPWNAYEQDGIHCLPDVDVRLRLVEGRLMPMRIILGLREMGAKAAHSPVTRQTFTPSDGAQWEAAKRMARVSATLDTELGNHLGQCHLNVEQYAIAAHRNLRRNPLRWLLMPHLREVVLINHSASSFLVGPHGYITRASALTERGVETRLQHLLGSYDWRGFAPAAPVCEGHRYGHAAQLFWRLLGEHIDAFFAEHGSAVEAHWLEVRRLSDELVAHSVPAFVCRYLRARIAGKDAPWFVRSERMNLDEKAADPAPKAISPVTQTDVPQPGELEALKQLCRYVIYFATFRHAWANNLQWEDAGEVLYSCLGLRWGKEGILVGEDDAEVAPAPDRATEMLWISWMLSKTNYGFIVANEESDVHPRLAELLRSHAANFAAWGLDIGTVSSRINI</sequence>
<dbReference type="Proteomes" id="UP000028725">
    <property type="component" value="Unassembled WGS sequence"/>
</dbReference>
<comment type="caution">
    <text evidence="4">The sequence shown here is derived from an EMBL/GenBank/DDBJ whole genome shotgun (WGS) entry which is preliminary data.</text>
</comment>
<proteinExistence type="predicted"/>
<dbReference type="InterPro" id="IPR013819">
    <property type="entry name" value="LipOase_C"/>
</dbReference>
<keyword evidence="1" id="KW-0479">Metal-binding</keyword>
<keyword evidence="5" id="KW-1185">Reference proteome</keyword>
<name>A0A085WIM8_9BACT</name>
<gene>
    <name evidence="4" type="ORF">DB31_8024</name>
</gene>
<feature type="domain" description="Lipoxygenase" evidence="3">
    <location>
        <begin position="317"/>
        <end position="447"/>
    </location>
</feature>
<keyword evidence="2" id="KW-0560">Oxidoreductase</keyword>
<dbReference type="Gene3D" id="1.20.245.10">
    <property type="entry name" value="Lipoxygenase-1, Domain 5"/>
    <property type="match status" value="1"/>
</dbReference>
<evidence type="ECO:0000256" key="1">
    <source>
        <dbReference type="ARBA" id="ARBA00022723"/>
    </source>
</evidence>
<dbReference type="AlphaFoldDB" id="A0A085WIM8"/>
<dbReference type="InterPro" id="IPR000907">
    <property type="entry name" value="LipOase"/>
</dbReference>
<accession>A0A085WIM8</accession>